<evidence type="ECO:0000313" key="4">
    <source>
        <dbReference type="EMBL" id="EXJ16013.1"/>
    </source>
</evidence>
<dbReference type="InterPro" id="IPR002645">
    <property type="entry name" value="STAS_dom"/>
</dbReference>
<proteinExistence type="inferred from homology"/>
<reference evidence="4 5" key="1">
    <citation type="submission" date="2012-11" db="EMBL/GenBank/DDBJ databases">
        <title>Genome assembly of Thiorhodococcus sp. AK35.</title>
        <authorList>
            <person name="Nupur N."/>
            <person name="Khatri I."/>
            <person name="Subramanian S."/>
            <person name="Pinnaka A."/>
        </authorList>
    </citation>
    <scope>NUCLEOTIDE SEQUENCE [LARGE SCALE GENOMIC DNA]</scope>
    <source>
        <strain evidence="4 5">AK35</strain>
    </source>
</reference>
<dbReference type="Proteomes" id="UP000019460">
    <property type="component" value="Unassembled WGS sequence"/>
</dbReference>
<dbReference type="SUPFAM" id="SSF52091">
    <property type="entry name" value="SpoIIaa-like"/>
    <property type="match status" value="1"/>
</dbReference>
<dbReference type="CDD" id="cd07043">
    <property type="entry name" value="STAS_anti-anti-sigma_factors"/>
    <property type="match status" value="1"/>
</dbReference>
<accession>W9V8T2</accession>
<organism evidence="4 5">
    <name type="scientific">Imhoffiella purpurea</name>
    <dbReference type="NCBI Taxonomy" id="1249627"/>
    <lineage>
        <taxon>Bacteria</taxon>
        <taxon>Pseudomonadati</taxon>
        <taxon>Pseudomonadota</taxon>
        <taxon>Gammaproteobacteria</taxon>
        <taxon>Chromatiales</taxon>
        <taxon>Chromatiaceae</taxon>
        <taxon>Imhoffiella</taxon>
    </lineage>
</organism>
<dbReference type="EMBL" id="AONC01000016">
    <property type="protein sequence ID" value="EXJ16013.1"/>
    <property type="molecule type" value="Genomic_DNA"/>
</dbReference>
<comment type="caution">
    <text evidence="4">The sequence shown here is derived from an EMBL/GenBank/DDBJ whole genome shotgun (WGS) entry which is preliminary data.</text>
</comment>
<dbReference type="InterPro" id="IPR036513">
    <property type="entry name" value="STAS_dom_sf"/>
</dbReference>
<dbReference type="NCBIfam" id="TIGR00377">
    <property type="entry name" value="ant_ant_sig"/>
    <property type="match status" value="1"/>
</dbReference>
<dbReference type="RefSeq" id="WP_043750960.1">
    <property type="nucleotide sequence ID" value="NZ_AONC01000016.1"/>
</dbReference>
<name>W9V8T2_9GAMM</name>
<dbReference type="STRING" id="1249627.D779_0637"/>
<dbReference type="PATRIC" id="fig|1249627.3.peg.1211"/>
<evidence type="ECO:0000259" key="3">
    <source>
        <dbReference type="PROSITE" id="PS50801"/>
    </source>
</evidence>
<feature type="domain" description="STAS" evidence="3">
    <location>
        <begin position="1"/>
        <end position="110"/>
    </location>
</feature>
<dbReference type="AlphaFoldDB" id="W9V8T2"/>
<comment type="similarity">
    <text evidence="1 2">Belongs to the anti-sigma-factor antagonist family.</text>
</comment>
<evidence type="ECO:0000256" key="2">
    <source>
        <dbReference type="RuleBase" id="RU003749"/>
    </source>
</evidence>
<dbReference type="InterPro" id="IPR003658">
    <property type="entry name" value="Anti-sigma_ant"/>
</dbReference>
<dbReference type="GO" id="GO:0043856">
    <property type="term" value="F:anti-sigma factor antagonist activity"/>
    <property type="evidence" value="ECO:0007669"/>
    <property type="project" value="InterPro"/>
</dbReference>
<evidence type="ECO:0000256" key="1">
    <source>
        <dbReference type="ARBA" id="ARBA00009013"/>
    </source>
</evidence>
<dbReference type="OrthoDB" id="280847at2"/>
<dbReference type="Pfam" id="PF01740">
    <property type="entry name" value="STAS"/>
    <property type="match status" value="1"/>
</dbReference>
<sequence length="110" mass="11839">MTAEYKLQDDVLVVMPFERLDTISAPGVEKDVMAHIDTGTTKIVFDFQRTNYVSSAGLRVLLKAAKSVDKRGGGVGVCNANSHILEVLDISGFKMVVKIGKTLDKAVAAL</sequence>
<dbReference type="PANTHER" id="PTHR33495">
    <property type="entry name" value="ANTI-SIGMA FACTOR ANTAGONIST TM_1081-RELATED-RELATED"/>
    <property type="match status" value="1"/>
</dbReference>
<protein>
    <recommendedName>
        <fullName evidence="2">Anti-sigma factor antagonist</fullName>
    </recommendedName>
</protein>
<dbReference type="eggNOG" id="COG1366">
    <property type="taxonomic scope" value="Bacteria"/>
</dbReference>
<dbReference type="PROSITE" id="PS50801">
    <property type="entry name" value="STAS"/>
    <property type="match status" value="1"/>
</dbReference>
<evidence type="ECO:0000313" key="5">
    <source>
        <dbReference type="Proteomes" id="UP000019460"/>
    </source>
</evidence>
<gene>
    <name evidence="4" type="ORF">D779_0637</name>
</gene>
<keyword evidence="5" id="KW-1185">Reference proteome</keyword>
<dbReference type="Gene3D" id="3.30.750.24">
    <property type="entry name" value="STAS domain"/>
    <property type="match status" value="1"/>
</dbReference>